<dbReference type="InterPro" id="IPR018717">
    <property type="entry name" value="DUF2241"/>
</dbReference>
<keyword evidence="3" id="KW-1185">Reference proteome</keyword>
<dbReference type="PANTHER" id="PTHR39199:SF1">
    <property type="entry name" value="BLR5128 PROTEIN"/>
    <property type="match status" value="1"/>
</dbReference>
<dbReference type="Gene3D" id="3.30.2130.10">
    <property type="entry name" value="VC0802-like"/>
    <property type="match status" value="1"/>
</dbReference>
<dbReference type="EMBL" id="CP060784">
    <property type="protein sequence ID" value="QNP53143.1"/>
    <property type="molecule type" value="Genomic_DNA"/>
</dbReference>
<gene>
    <name evidence="2" type="ORF">H9L05_05670</name>
</gene>
<feature type="domain" description="DUF2241" evidence="1">
    <location>
        <begin position="2"/>
        <end position="71"/>
    </location>
</feature>
<proteinExistence type="predicted"/>
<evidence type="ECO:0000313" key="3">
    <source>
        <dbReference type="Proteomes" id="UP000516093"/>
    </source>
</evidence>
<dbReference type="Proteomes" id="UP000516093">
    <property type="component" value="Chromosome"/>
</dbReference>
<dbReference type="PANTHER" id="PTHR39199">
    <property type="entry name" value="BLR5128 PROTEIN"/>
    <property type="match status" value="1"/>
</dbReference>
<protein>
    <submittedName>
        <fullName evidence="2">ACT domain-containing protein</fullName>
    </submittedName>
</protein>
<dbReference type="KEGG" id="hqi:H9L05_05670"/>
<organism evidence="2 3">
    <name type="scientific">Hymenobacter qilianensis</name>
    <dbReference type="NCBI Taxonomy" id="1385715"/>
    <lineage>
        <taxon>Bacteria</taxon>
        <taxon>Pseudomonadati</taxon>
        <taxon>Bacteroidota</taxon>
        <taxon>Cytophagia</taxon>
        <taxon>Cytophagales</taxon>
        <taxon>Hymenobacteraceae</taxon>
        <taxon>Hymenobacter</taxon>
    </lineage>
</organism>
<reference evidence="2 3" key="1">
    <citation type="submission" date="2020-08" db="EMBL/GenBank/DDBJ databases">
        <title>Genome sequence of Hymenobacter qilianensis JCM 19763T.</title>
        <authorList>
            <person name="Hyun D.-W."/>
            <person name="Bae J.-W."/>
        </authorList>
    </citation>
    <scope>NUCLEOTIDE SEQUENCE [LARGE SCALE GENOMIC DNA]</scope>
    <source>
        <strain evidence="2 3">JCM 19763</strain>
    </source>
</reference>
<name>A0A7H0GXX7_9BACT</name>
<evidence type="ECO:0000313" key="2">
    <source>
        <dbReference type="EMBL" id="QNP53143.1"/>
    </source>
</evidence>
<dbReference type="Pfam" id="PF10000">
    <property type="entry name" value="ACT_3"/>
    <property type="match status" value="1"/>
</dbReference>
<dbReference type="RefSeq" id="WP_187733366.1">
    <property type="nucleotide sequence ID" value="NZ_BMFN01000001.1"/>
</dbReference>
<evidence type="ECO:0000259" key="1">
    <source>
        <dbReference type="Pfam" id="PF10000"/>
    </source>
</evidence>
<accession>A0A7H0GXX7</accession>
<dbReference type="SUPFAM" id="SSF55021">
    <property type="entry name" value="ACT-like"/>
    <property type="match status" value="2"/>
</dbReference>
<dbReference type="AlphaFoldDB" id="A0A7H0GXX7"/>
<dbReference type="InterPro" id="IPR045865">
    <property type="entry name" value="ACT-like_dom_sf"/>
</dbReference>
<sequence length="131" mass="14575">MTGETNLNELLRSMQPVLLTEEYVFCTLPPTRPIPELLTPMGTFREAEGLTLIVMKTQAEQAELPYSYPCRMITLNIHSSLEAVGFLARITAMLAAHGISVNAVSAFYHDHLFVPTARADEALQLLRKLSD</sequence>